<dbReference type="PANTHER" id="PTHR43861">
    <property type="entry name" value="TRANS-ACONITATE 2-METHYLTRANSFERASE-RELATED"/>
    <property type="match status" value="1"/>
</dbReference>
<keyword evidence="3" id="KW-0489">Methyltransferase</keyword>
<reference evidence="3" key="1">
    <citation type="submission" date="2017-05" db="EMBL/GenBank/DDBJ databases">
        <title>The Genome Sequence of Enterococcus sp. 9D6_DIV0238.</title>
        <authorList>
            <consortium name="The Broad Institute Genomics Platform"/>
            <consortium name="The Broad Institute Genomic Center for Infectious Diseases"/>
            <person name="Earl A."/>
            <person name="Manson A."/>
            <person name="Schwartman J."/>
            <person name="Gilmore M."/>
            <person name="Abouelleil A."/>
            <person name="Cao P."/>
            <person name="Chapman S."/>
            <person name="Cusick C."/>
            <person name="Shea T."/>
            <person name="Young S."/>
            <person name="Neafsey D."/>
            <person name="Nusbaum C."/>
            <person name="Birren B."/>
        </authorList>
    </citation>
    <scope>NUCLEOTIDE SEQUENCE [LARGE SCALE GENOMIC DNA]</scope>
    <source>
        <strain evidence="3">9D6_DIV0238</strain>
    </source>
</reference>
<dbReference type="GO" id="GO:0032259">
    <property type="term" value="P:methylation"/>
    <property type="evidence" value="ECO:0007669"/>
    <property type="project" value="UniProtKB-KW"/>
</dbReference>
<dbReference type="GO" id="GO:0008168">
    <property type="term" value="F:methyltransferase activity"/>
    <property type="evidence" value="ECO:0007669"/>
    <property type="project" value="UniProtKB-KW"/>
</dbReference>
<dbReference type="InterPro" id="IPR029063">
    <property type="entry name" value="SAM-dependent_MTases_sf"/>
</dbReference>
<dbReference type="Gene3D" id="2.20.25.110">
    <property type="entry name" value="S-adenosyl-L-methionine-dependent methyltransferases"/>
    <property type="match status" value="1"/>
</dbReference>
<evidence type="ECO:0000313" key="3">
    <source>
        <dbReference type="EMBL" id="OUZ34554.1"/>
    </source>
</evidence>
<feature type="domain" description="Methyltransferase" evidence="2">
    <location>
        <begin position="50"/>
        <end position="145"/>
    </location>
</feature>
<keyword evidence="1 3" id="KW-0808">Transferase</keyword>
<sequence>MHQWSIFTLGSSNMAYETFAFVYDEVMDDSLYDEWLAFSKRHLPEDKKEVLEMACGTGALAVNFAKAGFSVTALDLSEEMLMMASKRAAEEEVHIQFVQGNMMDLSEMGQYQAITCFSDSLCYMENRQEIQQVFDDTYQALEEEGIFIFDVHSVHQVDHVFPEYSYHYQTEEFAFLWDSYPGEKEHSIEHFLTFFVKEHESDEVFIRQDELHKERTYSMDNYLMMLESAGFVNVEVYADFTDEAPAEESKRWFFVCQK</sequence>
<comment type="caution">
    <text evidence="3">The sequence shown here is derived from an EMBL/GenBank/DDBJ whole genome shotgun (WGS) entry which is preliminary data.</text>
</comment>
<dbReference type="Gene3D" id="3.40.50.150">
    <property type="entry name" value="Vaccinia Virus protein VP39"/>
    <property type="match status" value="1"/>
</dbReference>
<dbReference type="CDD" id="cd02440">
    <property type="entry name" value="AdoMet_MTases"/>
    <property type="match status" value="1"/>
</dbReference>
<accession>A0A200JBI1</accession>
<organism evidence="3">
    <name type="scientific">Candidatus Enterococcus dunnyi</name>
    <dbReference type="NCBI Taxonomy" id="1834192"/>
    <lineage>
        <taxon>Bacteria</taxon>
        <taxon>Bacillati</taxon>
        <taxon>Bacillota</taxon>
        <taxon>Bacilli</taxon>
        <taxon>Lactobacillales</taxon>
        <taxon>Enterococcaceae</taxon>
        <taxon>Enterococcus</taxon>
    </lineage>
</organism>
<protein>
    <submittedName>
        <fullName evidence="3">Methyltransferase</fullName>
    </submittedName>
</protein>
<evidence type="ECO:0000256" key="1">
    <source>
        <dbReference type="ARBA" id="ARBA00022679"/>
    </source>
</evidence>
<dbReference type="EMBL" id="NIBQ01000001">
    <property type="protein sequence ID" value="OUZ34554.1"/>
    <property type="molecule type" value="Genomic_DNA"/>
</dbReference>
<dbReference type="InterPro" id="IPR041698">
    <property type="entry name" value="Methyltransf_25"/>
</dbReference>
<proteinExistence type="predicted"/>
<dbReference type="SUPFAM" id="SSF53335">
    <property type="entry name" value="S-adenosyl-L-methionine-dependent methyltransferases"/>
    <property type="match status" value="1"/>
</dbReference>
<name>A0A200JBI1_9ENTE</name>
<dbReference type="AlphaFoldDB" id="A0A200JBI1"/>
<dbReference type="Pfam" id="PF13649">
    <property type="entry name" value="Methyltransf_25"/>
    <property type="match status" value="1"/>
</dbReference>
<evidence type="ECO:0000259" key="2">
    <source>
        <dbReference type="Pfam" id="PF13649"/>
    </source>
</evidence>
<gene>
    <name evidence="3" type="ORF">A5889_000029</name>
</gene>